<dbReference type="AlphaFoldDB" id="A0A0F9D4J8"/>
<organism evidence="2">
    <name type="scientific">marine sediment metagenome</name>
    <dbReference type="NCBI Taxonomy" id="412755"/>
    <lineage>
        <taxon>unclassified sequences</taxon>
        <taxon>metagenomes</taxon>
        <taxon>ecological metagenomes</taxon>
    </lineage>
</organism>
<dbReference type="InterPro" id="IPR007731">
    <property type="entry name" value="DUF669"/>
</dbReference>
<evidence type="ECO:0000256" key="1">
    <source>
        <dbReference type="SAM" id="MobiDB-lite"/>
    </source>
</evidence>
<gene>
    <name evidence="2" type="ORF">LCGC14_2242910</name>
</gene>
<feature type="compositionally biased region" description="Basic residues" evidence="1">
    <location>
        <begin position="1"/>
        <end position="17"/>
    </location>
</feature>
<proteinExistence type="predicted"/>
<feature type="region of interest" description="Disordered" evidence="1">
    <location>
        <begin position="1"/>
        <end position="46"/>
    </location>
</feature>
<dbReference type="Pfam" id="PF05037">
    <property type="entry name" value="DUF669"/>
    <property type="match status" value="1"/>
</dbReference>
<comment type="caution">
    <text evidence="2">The sequence shown here is derived from an EMBL/GenBank/DDBJ whole genome shotgun (WGS) entry which is preliminary data.</text>
</comment>
<accession>A0A0F9D4J8</accession>
<dbReference type="EMBL" id="LAZR01030411">
    <property type="protein sequence ID" value="KKL56688.1"/>
    <property type="molecule type" value="Genomic_DNA"/>
</dbReference>
<sequence length="140" mass="15473">MARKKKKTKKSKSKHSKKDVASTLTGLQKGWKKASPRKVGAPVPDGSYPARIESAIIEESKASGRMQVNWGITVVEGDYEGRTIHKFSGLETEDNLSFLQGDIETLELPIPDKISDLGEVLEDTVDLLLEINVTWTSLSF</sequence>
<reference evidence="2" key="1">
    <citation type="journal article" date="2015" name="Nature">
        <title>Complex archaea that bridge the gap between prokaryotes and eukaryotes.</title>
        <authorList>
            <person name="Spang A."/>
            <person name="Saw J.H."/>
            <person name="Jorgensen S.L."/>
            <person name="Zaremba-Niedzwiedzka K."/>
            <person name="Martijn J."/>
            <person name="Lind A.E."/>
            <person name="van Eijk R."/>
            <person name="Schleper C."/>
            <person name="Guy L."/>
            <person name="Ettema T.J."/>
        </authorList>
    </citation>
    <scope>NUCLEOTIDE SEQUENCE</scope>
</reference>
<evidence type="ECO:0000313" key="2">
    <source>
        <dbReference type="EMBL" id="KKL56688.1"/>
    </source>
</evidence>
<name>A0A0F9D4J8_9ZZZZ</name>
<protein>
    <submittedName>
        <fullName evidence="2">Uncharacterized protein</fullName>
    </submittedName>
</protein>